<proteinExistence type="inferred from homology"/>
<dbReference type="SUPFAM" id="SSF109854">
    <property type="entry name" value="DinB/YfiT-like putative metalloenzymes"/>
    <property type="match status" value="1"/>
</dbReference>
<reference evidence="4 5" key="1">
    <citation type="submission" date="2016-10" db="EMBL/GenBank/DDBJ databases">
        <title>Chromobacterium muskegensis sp. nov., an insecticidal bacterium isolated from Sphagnum bogs.</title>
        <authorList>
            <person name="Sparks M.E."/>
            <person name="Blackburn M.B."/>
            <person name="Gundersen-Rindal D.E."/>
            <person name="Mitchell A."/>
            <person name="Farrar R."/>
            <person name="Kuhar D."/>
        </authorList>
    </citation>
    <scope>NUCLEOTIDE SEQUENCE [LARGE SCALE GENOMIC DNA]</scope>
    <source>
        <strain evidence="4 5">21-1</strain>
    </source>
</reference>
<dbReference type="InterPro" id="IPR007837">
    <property type="entry name" value="DinB"/>
</dbReference>
<gene>
    <name evidence="4" type="ORF">BKX93_11785</name>
</gene>
<feature type="binding site" evidence="3">
    <location>
        <position position="134"/>
    </location>
    <ligand>
        <name>a divalent metal cation</name>
        <dbReference type="ChEBI" id="CHEBI:60240"/>
    </ligand>
</feature>
<feature type="binding site" evidence="3">
    <location>
        <position position="46"/>
    </location>
    <ligand>
        <name>a divalent metal cation</name>
        <dbReference type="ChEBI" id="CHEBI:60240"/>
    </ligand>
</feature>
<dbReference type="Pfam" id="PF05163">
    <property type="entry name" value="DinB"/>
    <property type="match status" value="1"/>
</dbReference>
<evidence type="ECO:0000256" key="3">
    <source>
        <dbReference type="PIRSR" id="PIRSR607837-1"/>
    </source>
</evidence>
<keyword evidence="2 3" id="KW-0479">Metal-binding</keyword>
<dbReference type="Gene3D" id="1.20.120.450">
    <property type="entry name" value="dinb family like domain"/>
    <property type="match status" value="1"/>
</dbReference>
<evidence type="ECO:0000256" key="1">
    <source>
        <dbReference type="ARBA" id="ARBA00008635"/>
    </source>
</evidence>
<accession>A0A1D9LNP3</accession>
<organism evidence="4 5">
    <name type="scientific">Chromobacterium vaccinii</name>
    <dbReference type="NCBI Taxonomy" id="1108595"/>
    <lineage>
        <taxon>Bacteria</taxon>
        <taxon>Pseudomonadati</taxon>
        <taxon>Pseudomonadota</taxon>
        <taxon>Betaproteobacteria</taxon>
        <taxon>Neisseriales</taxon>
        <taxon>Chromobacteriaceae</taxon>
        <taxon>Chromobacterium</taxon>
    </lineage>
</organism>
<name>A0A1D9LNP3_9NEIS</name>
<dbReference type="InterPro" id="IPR034660">
    <property type="entry name" value="DinB/YfiT-like"/>
</dbReference>
<sequence>MSLPDLFPSLFRYKAWADEELYALTAQLDGEAHPDKRHLVVRILNHIHVVDRIFAGNLTRRLHGYAGTNTPETPELAGLLAAVRETDAWYVGYASGLSDAELAENVDFTFTDGGHGRMSRAEMLMQVITHGGYHRGAAGRVLAECGLQPPRDLYTRFLHDTQPARRQPG</sequence>
<dbReference type="EMBL" id="CP017707">
    <property type="protein sequence ID" value="AOZ52859.1"/>
    <property type="molecule type" value="Genomic_DNA"/>
</dbReference>
<dbReference type="STRING" id="1108595.BKX93_11785"/>
<evidence type="ECO:0000256" key="2">
    <source>
        <dbReference type="ARBA" id="ARBA00022723"/>
    </source>
</evidence>
<dbReference type="PANTHER" id="PTHR37302:SF1">
    <property type="entry name" value="PROTEIN DINB"/>
    <property type="match status" value="1"/>
</dbReference>
<evidence type="ECO:0000313" key="5">
    <source>
        <dbReference type="Proteomes" id="UP000178776"/>
    </source>
</evidence>
<evidence type="ECO:0000313" key="4">
    <source>
        <dbReference type="EMBL" id="AOZ52859.1"/>
    </source>
</evidence>
<dbReference type="Proteomes" id="UP000178776">
    <property type="component" value="Chromosome"/>
</dbReference>
<dbReference type="KEGG" id="cvc:BKX93_11785"/>
<dbReference type="PANTHER" id="PTHR37302">
    <property type="entry name" value="SLR1116 PROTEIN"/>
    <property type="match status" value="1"/>
</dbReference>
<comment type="similarity">
    <text evidence="1">Belongs to the DinB family.</text>
</comment>
<dbReference type="AlphaFoldDB" id="A0A1D9LNP3"/>
<protein>
    <submittedName>
        <fullName evidence="4">Damage-inducible protein DinB</fullName>
    </submittedName>
</protein>
<feature type="binding site" evidence="3">
    <location>
        <position position="130"/>
    </location>
    <ligand>
        <name>a divalent metal cation</name>
        <dbReference type="ChEBI" id="CHEBI:60240"/>
    </ligand>
</feature>
<dbReference type="GO" id="GO:0046872">
    <property type="term" value="F:metal ion binding"/>
    <property type="evidence" value="ECO:0007669"/>
    <property type="project" value="UniProtKB-KW"/>
</dbReference>